<evidence type="ECO:0000313" key="2">
    <source>
        <dbReference type="EMBL" id="SEQ75380.1"/>
    </source>
</evidence>
<accession>A0A1H9IL95</accession>
<proteinExistence type="predicted"/>
<gene>
    <name evidence="2" type="ORF">SAMN05216522_10694</name>
</gene>
<feature type="chain" id="PRO_5017476599" evidence="1">
    <location>
        <begin position="22"/>
        <end position="100"/>
    </location>
</feature>
<reference evidence="3" key="1">
    <citation type="submission" date="2016-10" db="EMBL/GenBank/DDBJ databases">
        <authorList>
            <person name="Varghese N."/>
            <person name="Submissions S."/>
        </authorList>
    </citation>
    <scope>NUCLEOTIDE SEQUENCE [LARGE SCALE GENOMIC DNA]</scope>
    <source>
        <strain evidence="3">8N4</strain>
    </source>
</reference>
<evidence type="ECO:0000313" key="3">
    <source>
        <dbReference type="Proteomes" id="UP000242515"/>
    </source>
</evidence>
<protein>
    <submittedName>
        <fullName evidence="2">PsiF repeat-containing protein</fullName>
    </submittedName>
</protein>
<sequence>MKQMLMTLALATTLVAGYASAAEKTAQQQKMTVCNQQASSQSLKGDSRKSFMSNCLKKDSKASGLTAQQQKMKTCNATAKDKKLAGTERKSFMSSCLKKS</sequence>
<feature type="signal peptide" evidence="1">
    <location>
        <begin position="1"/>
        <end position="21"/>
    </location>
</feature>
<dbReference type="AlphaFoldDB" id="A0A1H9IL95"/>
<dbReference type="EMBL" id="FOGC01000006">
    <property type="protein sequence ID" value="SEQ75380.1"/>
    <property type="molecule type" value="Genomic_DNA"/>
</dbReference>
<dbReference type="STRING" id="988801.SAMN05216522_10694"/>
<dbReference type="OrthoDB" id="8001925at2"/>
<evidence type="ECO:0000256" key="1">
    <source>
        <dbReference type="SAM" id="SignalP"/>
    </source>
</evidence>
<keyword evidence="3" id="KW-1185">Reference proteome</keyword>
<keyword evidence="1" id="KW-0732">Signal</keyword>
<organism evidence="2 3">
    <name type="scientific">Rosenbergiella nectarea</name>
    <dbReference type="NCBI Taxonomy" id="988801"/>
    <lineage>
        <taxon>Bacteria</taxon>
        <taxon>Pseudomonadati</taxon>
        <taxon>Pseudomonadota</taxon>
        <taxon>Gammaproteobacteria</taxon>
        <taxon>Enterobacterales</taxon>
        <taxon>Erwiniaceae</taxon>
        <taxon>Rosenbergiella</taxon>
    </lineage>
</organism>
<dbReference type="InterPro" id="IPR011690">
    <property type="entry name" value="P_starv_induced_PsiF"/>
</dbReference>
<dbReference type="Pfam" id="PF07769">
    <property type="entry name" value="PsiF_repeat"/>
    <property type="match status" value="2"/>
</dbReference>
<dbReference type="Proteomes" id="UP000242515">
    <property type="component" value="Unassembled WGS sequence"/>
</dbReference>
<dbReference type="RefSeq" id="WP_048911639.1">
    <property type="nucleotide sequence ID" value="NZ_FOGC01000006.1"/>
</dbReference>
<name>A0A1H9IL95_9GAMM</name>